<evidence type="ECO:0000313" key="6">
    <source>
        <dbReference type="EMBL" id="NEX59834.1"/>
    </source>
</evidence>
<evidence type="ECO:0000313" key="7">
    <source>
        <dbReference type="Proteomes" id="UP000482155"/>
    </source>
</evidence>
<evidence type="ECO:0000256" key="1">
    <source>
        <dbReference type="SAM" id="Phobius"/>
    </source>
</evidence>
<dbReference type="Pfam" id="PF00990">
    <property type="entry name" value="GGDEF"/>
    <property type="match status" value="1"/>
</dbReference>
<evidence type="ECO:0000259" key="2">
    <source>
        <dbReference type="PROSITE" id="PS50112"/>
    </source>
</evidence>
<dbReference type="InterPro" id="IPR035919">
    <property type="entry name" value="EAL_sf"/>
</dbReference>
<dbReference type="NCBIfam" id="TIGR00229">
    <property type="entry name" value="sensory_box"/>
    <property type="match status" value="1"/>
</dbReference>
<dbReference type="InterPro" id="IPR043128">
    <property type="entry name" value="Rev_trsase/Diguanyl_cyclase"/>
</dbReference>
<gene>
    <name evidence="6" type="ORF">G3574_01960</name>
</gene>
<dbReference type="InterPro" id="IPR012226">
    <property type="entry name" value="Diguanyl_cyclase/Pdiesterase"/>
</dbReference>
<dbReference type="PANTHER" id="PTHR44757">
    <property type="entry name" value="DIGUANYLATE CYCLASE DGCP"/>
    <property type="match status" value="1"/>
</dbReference>
<dbReference type="SUPFAM" id="SSF55073">
    <property type="entry name" value="Nucleotide cyclase"/>
    <property type="match status" value="1"/>
</dbReference>
<dbReference type="PROSITE" id="PS50112">
    <property type="entry name" value="PAS"/>
    <property type="match status" value="1"/>
</dbReference>
<protein>
    <submittedName>
        <fullName evidence="6">EAL domain-containing protein</fullName>
    </submittedName>
</protein>
<dbReference type="PIRSF" id="PIRSF005925">
    <property type="entry name" value="Dos"/>
    <property type="match status" value="1"/>
</dbReference>
<dbReference type="CDD" id="cd01948">
    <property type="entry name" value="EAL"/>
    <property type="match status" value="1"/>
</dbReference>
<dbReference type="EMBL" id="JAAIVB010000008">
    <property type="protein sequence ID" value="NEX59834.1"/>
    <property type="molecule type" value="Genomic_DNA"/>
</dbReference>
<evidence type="ECO:0000259" key="4">
    <source>
        <dbReference type="PROSITE" id="PS50883"/>
    </source>
</evidence>
<dbReference type="InterPro" id="IPR035965">
    <property type="entry name" value="PAS-like_dom_sf"/>
</dbReference>
<dbReference type="InterPro" id="IPR001633">
    <property type="entry name" value="EAL_dom"/>
</dbReference>
<feature type="domain" description="EAL" evidence="4">
    <location>
        <begin position="411"/>
        <end position="664"/>
    </location>
</feature>
<dbReference type="CDD" id="cd00130">
    <property type="entry name" value="PAS"/>
    <property type="match status" value="1"/>
</dbReference>
<dbReference type="Gene3D" id="3.30.70.270">
    <property type="match status" value="1"/>
</dbReference>
<reference evidence="6 7" key="1">
    <citation type="submission" date="2020-02" db="EMBL/GenBank/DDBJ databases">
        <authorList>
            <person name="Kim M.K."/>
        </authorList>
    </citation>
    <scope>NUCLEOTIDE SEQUENCE [LARGE SCALE GENOMIC DNA]</scope>
    <source>
        <strain evidence="6 7">17J57-3</strain>
    </source>
</reference>
<dbReference type="PROSITE" id="PS50883">
    <property type="entry name" value="EAL"/>
    <property type="match status" value="1"/>
</dbReference>
<dbReference type="SUPFAM" id="SSF141868">
    <property type="entry name" value="EAL domain-like"/>
    <property type="match status" value="1"/>
</dbReference>
<keyword evidence="1" id="KW-0472">Membrane</keyword>
<keyword evidence="1" id="KW-1133">Transmembrane helix</keyword>
<dbReference type="RefSeq" id="WP_163960321.1">
    <property type="nucleotide sequence ID" value="NZ_JAAIVB010000008.1"/>
</dbReference>
<dbReference type="InterPro" id="IPR000700">
    <property type="entry name" value="PAS-assoc_C"/>
</dbReference>
<dbReference type="PANTHER" id="PTHR44757:SF2">
    <property type="entry name" value="BIOFILM ARCHITECTURE MAINTENANCE PROTEIN MBAA"/>
    <property type="match status" value="1"/>
</dbReference>
<dbReference type="InterPro" id="IPR052155">
    <property type="entry name" value="Biofilm_reg_signaling"/>
</dbReference>
<feature type="transmembrane region" description="Helical" evidence="1">
    <location>
        <begin position="12"/>
        <end position="32"/>
    </location>
</feature>
<proteinExistence type="predicted"/>
<keyword evidence="7" id="KW-1185">Reference proteome</keyword>
<dbReference type="InterPro" id="IPR000160">
    <property type="entry name" value="GGDEF_dom"/>
</dbReference>
<dbReference type="Proteomes" id="UP000482155">
    <property type="component" value="Unassembled WGS sequence"/>
</dbReference>
<dbReference type="PROSITE" id="PS50113">
    <property type="entry name" value="PAC"/>
    <property type="match status" value="1"/>
</dbReference>
<dbReference type="CDD" id="cd01949">
    <property type="entry name" value="GGDEF"/>
    <property type="match status" value="1"/>
</dbReference>
<dbReference type="InterPro" id="IPR001610">
    <property type="entry name" value="PAC"/>
</dbReference>
<dbReference type="Gene3D" id="3.30.450.20">
    <property type="entry name" value="PAS domain"/>
    <property type="match status" value="1"/>
</dbReference>
<evidence type="ECO:0000259" key="3">
    <source>
        <dbReference type="PROSITE" id="PS50113"/>
    </source>
</evidence>
<evidence type="ECO:0000259" key="5">
    <source>
        <dbReference type="PROSITE" id="PS50887"/>
    </source>
</evidence>
<dbReference type="AlphaFoldDB" id="A0A6B3SG53"/>
<organism evidence="6 7">
    <name type="scientific">Noviherbaspirillum galbum</name>
    <dbReference type="NCBI Taxonomy" id="2709383"/>
    <lineage>
        <taxon>Bacteria</taxon>
        <taxon>Pseudomonadati</taxon>
        <taxon>Pseudomonadota</taxon>
        <taxon>Betaproteobacteria</taxon>
        <taxon>Burkholderiales</taxon>
        <taxon>Oxalobacteraceae</taxon>
        <taxon>Noviherbaspirillum</taxon>
    </lineage>
</organism>
<dbReference type="SMART" id="SM00086">
    <property type="entry name" value="PAC"/>
    <property type="match status" value="1"/>
</dbReference>
<dbReference type="SMART" id="SM00267">
    <property type="entry name" value="GGDEF"/>
    <property type="match status" value="1"/>
</dbReference>
<dbReference type="InterPro" id="IPR000014">
    <property type="entry name" value="PAS"/>
</dbReference>
<feature type="domain" description="PAS" evidence="2">
    <location>
        <begin position="111"/>
        <end position="157"/>
    </location>
</feature>
<name>A0A6B3SG53_9BURK</name>
<sequence>MRKFIHSNLLSLMFLVGAASGFLVSNVGWWSLANGLEDLETLYVHASERLVRQEDAEGLTMLREDRDNAAIANDTARATLIGMSLAASVFFCLIAALTYRESSERKRAEQSMRLANQVFQNSLEGMVITNENGQILGINQAFTDITGYHMMEVLGRNPSMLSSGRQSQDFYDAMWQSIAATGKWQGEIWNKRKDGVIYPQWLNISQVSDEQGNVCNFIGVFSDISERKSAEERIMHQLYYDQLTGLPNRMLFNDRISQLMAQAKRNPDIRFAIMFLDLDRFKVVNDSMGHGAGDQLLQQAAHRLRGCVREMDTVARMGGDEFTIVLGDIQTKQHACETAQRILDTFKHPFTIDKLEVFVHVSIGISTYPDDGISTDLLLKHADIAMYRAKHAGGSWYELYDAGFGQQETERLALETAMHRAIDRDEFLLNYQPQVDIRTGEIIGCEALIRWRHPELGMVSPAQFIPLAEENGMIIRIGEWTLRTACRQAKEWQRAGMPVRIAVNLSARQFHQGDVGDTIENLLREFELPAELLELELTESILMEDSARSLAMMGKLHRMGVQLSIDDFGTGYSSLSYLKRLPIHILKIDQSFVRDIDIDADDRAIVTAVIALAHSMKLRVVAEGVESEQQLDFLRRHGCDIMQGYLFSKPVLPEIIPTLFTTETERAIA</sequence>
<dbReference type="Pfam" id="PF13426">
    <property type="entry name" value="PAS_9"/>
    <property type="match status" value="1"/>
</dbReference>
<keyword evidence="1" id="KW-0812">Transmembrane</keyword>
<dbReference type="PROSITE" id="PS50887">
    <property type="entry name" value="GGDEF"/>
    <property type="match status" value="1"/>
</dbReference>
<feature type="domain" description="GGDEF" evidence="5">
    <location>
        <begin position="269"/>
        <end position="402"/>
    </location>
</feature>
<feature type="domain" description="PAC" evidence="3">
    <location>
        <begin position="184"/>
        <end position="236"/>
    </location>
</feature>
<dbReference type="InterPro" id="IPR029787">
    <property type="entry name" value="Nucleotide_cyclase"/>
</dbReference>
<feature type="transmembrane region" description="Helical" evidence="1">
    <location>
        <begin position="80"/>
        <end position="99"/>
    </location>
</feature>
<dbReference type="SMART" id="SM00091">
    <property type="entry name" value="PAS"/>
    <property type="match status" value="1"/>
</dbReference>
<dbReference type="SMART" id="SM00052">
    <property type="entry name" value="EAL"/>
    <property type="match status" value="1"/>
</dbReference>
<dbReference type="SUPFAM" id="SSF55785">
    <property type="entry name" value="PYP-like sensor domain (PAS domain)"/>
    <property type="match status" value="1"/>
</dbReference>
<dbReference type="FunFam" id="3.20.20.450:FF:000001">
    <property type="entry name" value="Cyclic di-GMP phosphodiesterase yahA"/>
    <property type="match status" value="1"/>
</dbReference>
<dbReference type="NCBIfam" id="TIGR00254">
    <property type="entry name" value="GGDEF"/>
    <property type="match status" value="1"/>
</dbReference>
<dbReference type="Gene3D" id="3.20.20.450">
    <property type="entry name" value="EAL domain"/>
    <property type="match status" value="1"/>
</dbReference>
<dbReference type="Pfam" id="PF00563">
    <property type="entry name" value="EAL"/>
    <property type="match status" value="1"/>
</dbReference>
<comment type="caution">
    <text evidence="6">The sequence shown here is derived from an EMBL/GenBank/DDBJ whole genome shotgun (WGS) entry which is preliminary data.</text>
</comment>
<accession>A0A6B3SG53</accession>